<sequence>MIGLILMIIAFVGMWKTFEKAGMEGWKGIVPVYNMYLLITEIAKKPWWYLLLLFVPIANIVIMIIVSIEVAKAFGKGTGFGVGLALLSFVFYPLLGFGDAVYQELGTAEETTTDSEDKNEKLDYDL</sequence>
<protein>
    <recommendedName>
        <fullName evidence="4">Signal peptidase I</fullName>
    </recommendedName>
</protein>
<dbReference type="Pfam" id="PF18936">
    <property type="entry name" value="DUF5684"/>
    <property type="match status" value="1"/>
</dbReference>
<evidence type="ECO:0008006" key="4">
    <source>
        <dbReference type="Google" id="ProtNLM"/>
    </source>
</evidence>
<evidence type="ECO:0000313" key="3">
    <source>
        <dbReference type="Proteomes" id="UP000249008"/>
    </source>
</evidence>
<name>A0AAX1TS58_9FUSO</name>
<reference evidence="2 3" key="1">
    <citation type="submission" date="2018-06" db="EMBL/GenBank/DDBJ databases">
        <authorList>
            <consortium name="Pathogen Informatics"/>
            <person name="Doyle S."/>
        </authorList>
    </citation>
    <scope>NUCLEOTIDE SEQUENCE [LARGE SCALE GENOMIC DNA]</scope>
    <source>
        <strain evidence="2 3">NCTC12112</strain>
    </source>
</reference>
<accession>A0AAX1TS58</accession>
<dbReference type="AlphaFoldDB" id="A0AAX1TS58"/>
<evidence type="ECO:0000313" key="2">
    <source>
        <dbReference type="EMBL" id="SQJ00810.1"/>
    </source>
</evidence>
<gene>
    <name evidence="2" type="ORF">NCTC12112_00969</name>
</gene>
<keyword evidence="1" id="KW-0812">Transmembrane</keyword>
<dbReference type="Proteomes" id="UP000249008">
    <property type="component" value="Chromosome 1"/>
</dbReference>
<organism evidence="2 3">
    <name type="scientific">Fusobacterium ulcerans</name>
    <dbReference type="NCBI Taxonomy" id="861"/>
    <lineage>
        <taxon>Bacteria</taxon>
        <taxon>Fusobacteriati</taxon>
        <taxon>Fusobacteriota</taxon>
        <taxon>Fusobacteriia</taxon>
        <taxon>Fusobacteriales</taxon>
        <taxon>Fusobacteriaceae</taxon>
        <taxon>Fusobacterium</taxon>
    </lineage>
</organism>
<dbReference type="EMBL" id="LS483487">
    <property type="protein sequence ID" value="SQJ00810.1"/>
    <property type="molecule type" value="Genomic_DNA"/>
</dbReference>
<keyword evidence="1" id="KW-0472">Membrane</keyword>
<dbReference type="KEGG" id="ful:C4N20_12045"/>
<feature type="transmembrane region" description="Helical" evidence="1">
    <location>
        <begin position="78"/>
        <end position="95"/>
    </location>
</feature>
<dbReference type="InterPro" id="IPR043739">
    <property type="entry name" value="DUF5684"/>
</dbReference>
<dbReference type="RefSeq" id="WP_005976689.1">
    <property type="nucleotide sequence ID" value="NZ_BAABXY010000001.1"/>
</dbReference>
<proteinExistence type="predicted"/>
<dbReference type="GeneID" id="78455547"/>
<evidence type="ECO:0000256" key="1">
    <source>
        <dbReference type="SAM" id="Phobius"/>
    </source>
</evidence>
<feature type="transmembrane region" description="Helical" evidence="1">
    <location>
        <begin position="47"/>
        <end position="66"/>
    </location>
</feature>
<keyword evidence="1" id="KW-1133">Transmembrane helix</keyword>